<dbReference type="SUPFAM" id="SSF53335">
    <property type="entry name" value="S-adenosyl-L-methionine-dependent methyltransferases"/>
    <property type="match status" value="1"/>
</dbReference>
<protein>
    <recommendedName>
        <fullName evidence="4">Methyltransferase type 11 domain-containing protein</fullName>
    </recommendedName>
</protein>
<feature type="domain" description="Methyltransferase type 11" evidence="4">
    <location>
        <begin position="309"/>
        <end position="352"/>
    </location>
</feature>
<evidence type="ECO:0000256" key="1">
    <source>
        <dbReference type="ARBA" id="ARBA00022603"/>
    </source>
</evidence>
<dbReference type="Gene3D" id="3.40.50.150">
    <property type="entry name" value="Vaccinia Virus protein VP39"/>
    <property type="match status" value="1"/>
</dbReference>
<dbReference type="InterPro" id="IPR013216">
    <property type="entry name" value="Methyltransf_11"/>
</dbReference>
<organism evidence="5 6">
    <name type="scientific">Cyclostephanos tholiformis</name>
    <dbReference type="NCBI Taxonomy" id="382380"/>
    <lineage>
        <taxon>Eukaryota</taxon>
        <taxon>Sar</taxon>
        <taxon>Stramenopiles</taxon>
        <taxon>Ochrophyta</taxon>
        <taxon>Bacillariophyta</taxon>
        <taxon>Coscinodiscophyceae</taxon>
        <taxon>Thalassiosirophycidae</taxon>
        <taxon>Stephanodiscales</taxon>
        <taxon>Stephanodiscaceae</taxon>
        <taxon>Cyclostephanos</taxon>
    </lineage>
</organism>
<feature type="compositionally biased region" description="Basic and acidic residues" evidence="3">
    <location>
        <begin position="482"/>
        <end position="499"/>
    </location>
</feature>
<dbReference type="PANTHER" id="PTHR13090:SF1">
    <property type="entry name" value="ARGININE-HYDROXYLASE NDUFAF5, MITOCHONDRIAL"/>
    <property type="match status" value="1"/>
</dbReference>
<feature type="region of interest" description="Disordered" evidence="3">
    <location>
        <begin position="482"/>
        <end position="515"/>
    </location>
</feature>
<name>A0ABD3RA13_9STRA</name>
<proteinExistence type="predicted"/>
<sequence>MIKRAATPPARQAYAALLPSAVTMHRHSLDRLVCRTSSSSSSSSSSSMIFPNRVCGDDDDVRGMVADVVPPFMTTTSWASPSTRGRLVHRRRRPFVTYGGEGRSGAYDDGGVGGGGGGMGGDDRDETAPFDSNVKRLHRARAAESCRKYNNRYLEWKRGDDDVVDRAVGRGRTRPVLPYDYLHVEVARRLVDRLDDIRHRPEGFPLALELGARGDVLYDAIVDSSMDDDYYYPENYDPNDNDDDDDDVGVRAGRGGVRRLVRMDSCMPMLRRDEAFASPDLSSSSSSSSSSSAACETFELMSDAIDGKSPLPFPDNTFDLVISSMMLHWVNDLPKLLCEIERILRPDGCLLFAFPGGNTLPELRSSLVLSELERTGGVSTHVGPYVDPSHVGGLLTGAGLRLPTIDVDDVRVGYPDAMVLMEHLGRMGEGNACSARRDRVGLGTFLGAACLYGELYPVGEDEEGDGIIASAQVIYGIAWKEHESQQRPDDRGSATRKLTDISVTTTTSGGRGERGDLAMDVHGAVFSL</sequence>
<dbReference type="Pfam" id="PF08241">
    <property type="entry name" value="Methyltransf_11"/>
    <property type="match status" value="1"/>
</dbReference>
<reference evidence="5 6" key="1">
    <citation type="submission" date="2024-10" db="EMBL/GenBank/DDBJ databases">
        <title>Updated reference genomes for cyclostephanoid diatoms.</title>
        <authorList>
            <person name="Roberts W.R."/>
            <person name="Alverson A.J."/>
        </authorList>
    </citation>
    <scope>NUCLEOTIDE SEQUENCE [LARGE SCALE GENOMIC DNA]</scope>
    <source>
        <strain evidence="5 6">AJA228-03</strain>
    </source>
</reference>
<dbReference type="InterPro" id="IPR029063">
    <property type="entry name" value="SAM-dependent_MTases_sf"/>
</dbReference>
<gene>
    <name evidence="5" type="ORF">ACHAXA_005275</name>
</gene>
<feature type="compositionally biased region" description="Gly residues" evidence="3">
    <location>
        <begin position="99"/>
        <end position="120"/>
    </location>
</feature>
<accession>A0ABD3RA13</accession>
<dbReference type="GO" id="GO:0032259">
    <property type="term" value="P:methylation"/>
    <property type="evidence" value="ECO:0007669"/>
    <property type="project" value="UniProtKB-KW"/>
</dbReference>
<evidence type="ECO:0000313" key="5">
    <source>
        <dbReference type="EMBL" id="KAL3809227.1"/>
    </source>
</evidence>
<dbReference type="AlphaFoldDB" id="A0ABD3RA13"/>
<keyword evidence="2" id="KW-0808">Transferase</keyword>
<evidence type="ECO:0000256" key="2">
    <source>
        <dbReference type="ARBA" id="ARBA00022679"/>
    </source>
</evidence>
<evidence type="ECO:0000313" key="6">
    <source>
        <dbReference type="Proteomes" id="UP001530377"/>
    </source>
</evidence>
<feature type="region of interest" description="Disordered" evidence="3">
    <location>
        <begin position="99"/>
        <end position="131"/>
    </location>
</feature>
<dbReference type="CDD" id="cd02440">
    <property type="entry name" value="AdoMet_MTases"/>
    <property type="match status" value="1"/>
</dbReference>
<evidence type="ECO:0000259" key="4">
    <source>
        <dbReference type="Pfam" id="PF08241"/>
    </source>
</evidence>
<keyword evidence="6" id="KW-1185">Reference proteome</keyword>
<dbReference type="GO" id="GO:0008168">
    <property type="term" value="F:methyltransferase activity"/>
    <property type="evidence" value="ECO:0007669"/>
    <property type="project" value="UniProtKB-KW"/>
</dbReference>
<keyword evidence="1" id="KW-0489">Methyltransferase</keyword>
<dbReference type="InterPro" id="IPR050602">
    <property type="entry name" value="Malonyl-ACP_OMT"/>
</dbReference>
<evidence type="ECO:0000256" key="3">
    <source>
        <dbReference type="SAM" id="MobiDB-lite"/>
    </source>
</evidence>
<comment type="caution">
    <text evidence="5">The sequence shown here is derived from an EMBL/GenBank/DDBJ whole genome shotgun (WGS) entry which is preliminary data.</text>
</comment>
<dbReference type="PANTHER" id="PTHR13090">
    <property type="entry name" value="ARGININE-HYDROXYLASE NDUFAF5, MITOCHONDRIAL"/>
    <property type="match status" value="1"/>
</dbReference>
<dbReference type="EMBL" id="JALLPB020000427">
    <property type="protein sequence ID" value="KAL3809227.1"/>
    <property type="molecule type" value="Genomic_DNA"/>
</dbReference>
<dbReference type="Proteomes" id="UP001530377">
    <property type="component" value="Unassembled WGS sequence"/>
</dbReference>